<gene>
    <name evidence="2" type="ORF">SAMN05661012_06515</name>
    <name evidence="3" type="ORF">SR876_29210</name>
</gene>
<dbReference type="Proteomes" id="UP001326715">
    <property type="component" value="Chromosome"/>
</dbReference>
<dbReference type="RefSeq" id="WP_072366434.1">
    <property type="nucleotide sequence ID" value="NZ_CP139972.1"/>
</dbReference>
<dbReference type="OrthoDB" id="6372253at2"/>
<reference evidence="2 4" key="1">
    <citation type="submission" date="2016-11" db="EMBL/GenBank/DDBJ databases">
        <authorList>
            <person name="Jaros S."/>
            <person name="Januszkiewicz K."/>
            <person name="Wedrychowicz H."/>
        </authorList>
    </citation>
    <scope>NUCLEOTIDE SEQUENCE [LARGE SCALE GENOMIC DNA]</scope>
    <source>
        <strain evidence="2 4">DSM 784</strain>
    </source>
</reference>
<dbReference type="EMBL" id="FPIZ01000043">
    <property type="protein sequence ID" value="SFW89866.1"/>
    <property type="molecule type" value="Genomic_DNA"/>
</dbReference>
<proteinExistence type="predicted"/>
<dbReference type="AlphaFoldDB" id="A0A1K1SZW2"/>
<dbReference type="Proteomes" id="UP000183788">
    <property type="component" value="Unassembled WGS sequence"/>
</dbReference>
<evidence type="ECO:0000313" key="2">
    <source>
        <dbReference type="EMBL" id="SFW89866.1"/>
    </source>
</evidence>
<feature type="region of interest" description="Disordered" evidence="1">
    <location>
        <begin position="284"/>
        <end position="342"/>
    </location>
</feature>
<evidence type="ECO:0000313" key="5">
    <source>
        <dbReference type="Proteomes" id="UP001326715"/>
    </source>
</evidence>
<feature type="compositionally biased region" description="Polar residues" evidence="1">
    <location>
        <begin position="284"/>
        <end position="305"/>
    </location>
</feature>
<protein>
    <submittedName>
        <fullName evidence="2">Uncharacterized protein</fullName>
    </submittedName>
</protein>
<feature type="compositionally biased region" description="Basic and acidic residues" evidence="1">
    <location>
        <begin position="306"/>
        <end position="327"/>
    </location>
</feature>
<dbReference type="EMBL" id="CP140154">
    <property type="protein sequence ID" value="WQG89013.1"/>
    <property type="molecule type" value="Genomic_DNA"/>
</dbReference>
<evidence type="ECO:0000256" key="1">
    <source>
        <dbReference type="SAM" id="MobiDB-lite"/>
    </source>
</evidence>
<dbReference type="STRING" id="1004.SAMN05661012_06515"/>
<organism evidence="2 4">
    <name type="scientific">Chitinophaga sancti</name>
    <dbReference type="NCBI Taxonomy" id="1004"/>
    <lineage>
        <taxon>Bacteria</taxon>
        <taxon>Pseudomonadati</taxon>
        <taxon>Bacteroidota</taxon>
        <taxon>Chitinophagia</taxon>
        <taxon>Chitinophagales</taxon>
        <taxon>Chitinophagaceae</taxon>
        <taxon>Chitinophaga</taxon>
    </lineage>
</organism>
<evidence type="ECO:0000313" key="4">
    <source>
        <dbReference type="Proteomes" id="UP000183788"/>
    </source>
</evidence>
<accession>A0A1K1SZW2</accession>
<reference evidence="3 5" key="2">
    <citation type="submission" date="2023-11" db="EMBL/GenBank/DDBJ databases">
        <title>MicrobeMod: A computational toolkit for identifying prokaryotic methylation and restriction-modification with nanopore sequencing.</title>
        <authorList>
            <person name="Crits-Christoph A."/>
            <person name="Kang S.C."/>
            <person name="Lee H."/>
            <person name="Ostrov N."/>
        </authorList>
    </citation>
    <scope>NUCLEOTIDE SEQUENCE [LARGE SCALE GENOMIC DNA]</scope>
    <source>
        <strain evidence="3 5">ATCC 23090</strain>
    </source>
</reference>
<name>A0A1K1SZW2_9BACT</name>
<keyword evidence="5" id="KW-1185">Reference proteome</keyword>
<evidence type="ECO:0000313" key="3">
    <source>
        <dbReference type="EMBL" id="WQG89013.1"/>
    </source>
</evidence>
<sequence length="342" mass="38335">MAIKNADYIVNDVIRGSGFPDRIGDPLKQALLTADQKGESSLKFPFSDIKEGNTVVSNLAFKRGTKNPDVWFYDGFKESVKIAPHNFVKDLTSNNQSELKFTYNEAYQMITNGWVYKRGLHNKEGEAYNTWAGAIINEHNQTEIKTYHDKYGYKQEDSMKALPVVNYRPEDTLKVFDKDEKMYKDVPLTIDLAYGEMEKGKSVPLRVMFVEEVDNKPVGREILVSANAYPPARSHNLYAEGVSVGMDLTENFKQYIAKHPELYQDLLYPLASAVQEKKDNNVGVTNKQQVSAGQKQSSGAVTDGTSSEKKSDATAEMQKPGKAEKAGKPVKNTGPKRKRNSI</sequence>